<dbReference type="EMBL" id="JBHSMS010000066">
    <property type="protein sequence ID" value="MFC5513303.1"/>
    <property type="molecule type" value="Genomic_DNA"/>
</dbReference>
<dbReference type="Proteomes" id="UP001596031">
    <property type="component" value="Unassembled WGS sequence"/>
</dbReference>
<organism evidence="1 2">
    <name type="scientific">Massilia jejuensis</name>
    <dbReference type="NCBI Taxonomy" id="648894"/>
    <lineage>
        <taxon>Bacteria</taxon>
        <taxon>Pseudomonadati</taxon>
        <taxon>Pseudomonadota</taxon>
        <taxon>Betaproteobacteria</taxon>
        <taxon>Burkholderiales</taxon>
        <taxon>Oxalobacteraceae</taxon>
        <taxon>Telluria group</taxon>
        <taxon>Massilia</taxon>
    </lineage>
</organism>
<reference evidence="2" key="1">
    <citation type="journal article" date="2019" name="Int. J. Syst. Evol. Microbiol.">
        <title>The Global Catalogue of Microorganisms (GCM) 10K type strain sequencing project: providing services to taxonomists for standard genome sequencing and annotation.</title>
        <authorList>
            <consortium name="The Broad Institute Genomics Platform"/>
            <consortium name="The Broad Institute Genome Sequencing Center for Infectious Disease"/>
            <person name="Wu L."/>
            <person name="Ma J."/>
        </authorList>
    </citation>
    <scope>NUCLEOTIDE SEQUENCE [LARGE SCALE GENOMIC DNA]</scope>
    <source>
        <strain evidence="2">CCUG 38813</strain>
    </source>
</reference>
<gene>
    <name evidence="1" type="ORF">ACFPOU_19585</name>
</gene>
<evidence type="ECO:0000313" key="1">
    <source>
        <dbReference type="EMBL" id="MFC5513303.1"/>
    </source>
</evidence>
<comment type="caution">
    <text evidence="1">The sequence shown here is derived from an EMBL/GenBank/DDBJ whole genome shotgun (WGS) entry which is preliminary data.</text>
</comment>
<evidence type="ECO:0000313" key="2">
    <source>
        <dbReference type="Proteomes" id="UP001596031"/>
    </source>
</evidence>
<keyword evidence="2" id="KW-1185">Reference proteome</keyword>
<sequence length="65" mass="7029">MAEFNRLQLSHAVGAHLLSDTHDLVTACITAPMPPALLRTAVMEQFVPAQGETNSRGQINSWGQV</sequence>
<name>A0ABW0PLJ1_9BURK</name>
<dbReference type="RefSeq" id="WP_379725217.1">
    <property type="nucleotide sequence ID" value="NZ_JBHSMS010000066.1"/>
</dbReference>
<accession>A0ABW0PLJ1</accession>
<protein>
    <submittedName>
        <fullName evidence="1">Uncharacterized protein</fullName>
    </submittedName>
</protein>
<proteinExistence type="predicted"/>